<dbReference type="Proteomes" id="UP000239388">
    <property type="component" value="Unassembled WGS sequence"/>
</dbReference>
<evidence type="ECO:0000313" key="3">
    <source>
        <dbReference type="Proteomes" id="UP000239388"/>
    </source>
</evidence>
<dbReference type="AlphaFoldDB" id="A0A2S8G6V7"/>
<comment type="caution">
    <text evidence="2">The sequence shown here is derived from an EMBL/GenBank/DDBJ whole genome shotgun (WGS) entry which is preliminary data.</text>
</comment>
<evidence type="ECO:0000256" key="1">
    <source>
        <dbReference type="SAM" id="Phobius"/>
    </source>
</evidence>
<organism evidence="2 3">
    <name type="scientific">Blastopirellula marina</name>
    <dbReference type="NCBI Taxonomy" id="124"/>
    <lineage>
        <taxon>Bacteria</taxon>
        <taxon>Pseudomonadati</taxon>
        <taxon>Planctomycetota</taxon>
        <taxon>Planctomycetia</taxon>
        <taxon>Pirellulales</taxon>
        <taxon>Pirellulaceae</taxon>
        <taxon>Blastopirellula</taxon>
    </lineage>
</organism>
<evidence type="ECO:0008006" key="4">
    <source>
        <dbReference type="Google" id="ProtNLM"/>
    </source>
</evidence>
<keyword evidence="1" id="KW-0472">Membrane</keyword>
<feature type="transmembrane region" description="Helical" evidence="1">
    <location>
        <begin position="384"/>
        <end position="405"/>
    </location>
</feature>
<dbReference type="OrthoDB" id="288157at2"/>
<evidence type="ECO:0000313" key="2">
    <source>
        <dbReference type="EMBL" id="PQO40153.1"/>
    </source>
</evidence>
<dbReference type="EMBL" id="PUIB01000009">
    <property type="protein sequence ID" value="PQO40153.1"/>
    <property type="molecule type" value="Genomic_DNA"/>
</dbReference>
<keyword evidence="1" id="KW-1133">Transmembrane helix</keyword>
<feature type="transmembrane region" description="Helical" evidence="1">
    <location>
        <begin position="21"/>
        <end position="41"/>
    </location>
</feature>
<proteinExistence type="predicted"/>
<feature type="transmembrane region" description="Helical" evidence="1">
    <location>
        <begin position="356"/>
        <end position="378"/>
    </location>
</feature>
<accession>A0A2S8G6V7</accession>
<name>A0A2S8G6V7_9BACT</name>
<feature type="transmembrane region" description="Helical" evidence="1">
    <location>
        <begin position="159"/>
        <end position="184"/>
    </location>
</feature>
<feature type="transmembrane region" description="Helical" evidence="1">
    <location>
        <begin position="196"/>
        <end position="221"/>
    </location>
</feature>
<sequence length="515" mass="56895">MGRLAGQISWIRFLQHQAATFLVSGGSLMTVLASIIPNFPFKLLLGGISILVSLAGVLTLLIHLSGLVTWFEVEDSTLRYSTPLRRGRTVSLDAVVDIPASDLSQRGVRVRLRDGSSFYLDFRALENGLQLANRCLDSTERSSSEIEGGIDAGLAASTLVWQMIICVFLAALALLGLVMLAMGIGRPGVQMRTPGVFIALALVTWGLSLTGFYVFVLRCWLSAVRWYRLEQGIFSFRTIFSGATYQQYLSDLESVKTERPASGSSVIGIRVAVRFRDGQQVTLPLSLLPDASRLLSALKVRLEQRDTANLPPATPPLTSEHPAWSQIEPYLIADEMVYYLGRPNQRKQWHETAGEIGMGVLILLMTGPAVALLIWTAIANRAPGALFGVIPFGLFNLIGVYCLAAPYRKRRMQEKTLYAVTNLRAIVLHGCLWGPRADPLLSEEEERTFTIDDVRNYELETAGRDIVFGGRWMRGRKKSQYWVHQGFLAPDDPAAVLAAIRRLLAEHPRDAPQAA</sequence>
<protein>
    <recommendedName>
        <fullName evidence="4">PH domain-containing protein</fullName>
    </recommendedName>
</protein>
<reference evidence="2 3" key="1">
    <citation type="submission" date="2018-02" db="EMBL/GenBank/DDBJ databases">
        <title>Comparative genomes isolates from brazilian mangrove.</title>
        <authorList>
            <person name="Araujo J.E."/>
            <person name="Taketani R.G."/>
            <person name="Silva M.C.P."/>
            <person name="Loureco M.V."/>
            <person name="Andreote F.D."/>
        </authorList>
    </citation>
    <scope>NUCLEOTIDE SEQUENCE [LARGE SCALE GENOMIC DNA]</scope>
    <source>
        <strain evidence="2 3">NAP PRIS-MGV</strain>
    </source>
</reference>
<gene>
    <name evidence="2" type="ORF">C5Y98_05985</name>
</gene>
<feature type="transmembrane region" description="Helical" evidence="1">
    <location>
        <begin position="47"/>
        <end position="71"/>
    </location>
</feature>
<dbReference type="RefSeq" id="WP_105352504.1">
    <property type="nucleotide sequence ID" value="NZ_PUIB01000009.1"/>
</dbReference>
<keyword evidence="1" id="KW-0812">Transmembrane</keyword>